<dbReference type="Proteomes" id="UP000724657">
    <property type="component" value="Unassembled WGS sequence"/>
</dbReference>
<gene>
    <name evidence="1" type="ORF">IAA47_02405</name>
</gene>
<evidence type="ECO:0000313" key="1">
    <source>
        <dbReference type="EMBL" id="MBU3841833.1"/>
    </source>
</evidence>
<name>A0A9E2KWN4_9FUSO</name>
<evidence type="ECO:0000313" key="2">
    <source>
        <dbReference type="Proteomes" id="UP000724657"/>
    </source>
</evidence>
<comment type="caution">
    <text evidence="1">The sequence shown here is derived from an EMBL/GenBank/DDBJ whole genome shotgun (WGS) entry which is preliminary data.</text>
</comment>
<reference evidence="1" key="1">
    <citation type="journal article" date="2021" name="PeerJ">
        <title>Extensive microbial diversity within the chicken gut microbiome revealed by metagenomics and culture.</title>
        <authorList>
            <person name="Gilroy R."/>
            <person name="Ravi A."/>
            <person name="Getino M."/>
            <person name="Pursley I."/>
            <person name="Horton D.L."/>
            <person name="Alikhan N.F."/>
            <person name="Baker D."/>
            <person name="Gharbi K."/>
            <person name="Hall N."/>
            <person name="Watson M."/>
            <person name="Adriaenssens E.M."/>
            <person name="Foster-Nyarko E."/>
            <person name="Jarju S."/>
            <person name="Secka A."/>
            <person name="Antonio M."/>
            <person name="Oren A."/>
            <person name="Chaudhuri R.R."/>
            <person name="La Ragione R."/>
            <person name="Hildebrand F."/>
            <person name="Pallen M.J."/>
        </authorList>
    </citation>
    <scope>NUCLEOTIDE SEQUENCE</scope>
    <source>
        <strain evidence="1">A6-441</strain>
    </source>
</reference>
<accession>A0A9E2KWN4</accession>
<proteinExistence type="predicted"/>
<sequence>MRIFSLDSKPIATDDLYPKGTIYSYNKYLNGKLGIKIHTLSIVYPFILPISFDFTPANHHDSPILRKLISTIAPIFADLNTPIYLIADNRNGYNKHQNRINYRCYDKECSQSCSHRVWIPLESRKYRKIPSEYFFSMRSYIEISASDFSTQYNS</sequence>
<dbReference type="EMBL" id="JAHLFN010000019">
    <property type="protein sequence ID" value="MBU3841833.1"/>
    <property type="molecule type" value="Genomic_DNA"/>
</dbReference>
<protein>
    <submittedName>
        <fullName evidence="1">Transposase</fullName>
    </submittedName>
</protein>
<reference evidence="1" key="2">
    <citation type="submission" date="2021-04" db="EMBL/GenBank/DDBJ databases">
        <authorList>
            <person name="Gilroy R."/>
        </authorList>
    </citation>
    <scope>NUCLEOTIDE SEQUENCE</scope>
    <source>
        <strain evidence="1">A6-441</strain>
    </source>
</reference>
<organism evidence="1 2">
    <name type="scientific">Candidatus Fusobacterium pullicola</name>
    <dbReference type="NCBI Taxonomy" id="2838601"/>
    <lineage>
        <taxon>Bacteria</taxon>
        <taxon>Fusobacteriati</taxon>
        <taxon>Fusobacteriota</taxon>
        <taxon>Fusobacteriia</taxon>
        <taxon>Fusobacteriales</taxon>
        <taxon>Fusobacteriaceae</taxon>
        <taxon>Fusobacterium</taxon>
    </lineage>
</organism>
<dbReference type="AlphaFoldDB" id="A0A9E2KWN4"/>